<organism evidence="1 2">
    <name type="scientific">Streptomyces ipomoeae 91-03</name>
    <dbReference type="NCBI Taxonomy" id="698759"/>
    <lineage>
        <taxon>Bacteria</taxon>
        <taxon>Bacillati</taxon>
        <taxon>Actinomycetota</taxon>
        <taxon>Actinomycetes</taxon>
        <taxon>Kitasatosporales</taxon>
        <taxon>Streptomycetaceae</taxon>
        <taxon>Streptomyces</taxon>
    </lineage>
</organism>
<accession>L1KXG0</accession>
<proteinExistence type="predicted"/>
<keyword evidence="2" id="KW-1185">Reference proteome</keyword>
<dbReference type="AlphaFoldDB" id="L1KXG0"/>
<dbReference type="EMBL" id="AEJC01000285">
    <property type="protein sequence ID" value="EKX65521.1"/>
    <property type="molecule type" value="Genomic_DNA"/>
</dbReference>
<reference evidence="1 2" key="1">
    <citation type="submission" date="2012-11" db="EMBL/GenBank/DDBJ databases">
        <authorList>
            <person name="Huguet-Tapia J.C."/>
            <person name="Durkin A.S."/>
            <person name="Pettis G.S."/>
            <person name="Badger J.H."/>
        </authorList>
    </citation>
    <scope>NUCLEOTIDE SEQUENCE [LARGE SCALE GENOMIC DNA]</scope>
    <source>
        <strain evidence="1 2">91-03</strain>
    </source>
</reference>
<comment type="caution">
    <text evidence="1">The sequence shown here is derived from an EMBL/GenBank/DDBJ whole genome shotgun (WGS) entry which is preliminary data.</text>
</comment>
<protein>
    <submittedName>
        <fullName evidence="1">Uncharacterized protein</fullName>
    </submittedName>
</protein>
<evidence type="ECO:0000313" key="1">
    <source>
        <dbReference type="EMBL" id="EKX65521.1"/>
    </source>
</evidence>
<name>L1KXG0_9ACTN</name>
<gene>
    <name evidence="1" type="ORF">STRIP9103_06706</name>
</gene>
<sequence length="117" mass="12253">ATRVAGVLPASGGGGTPSGEGCFRTNLRHVHADNAGLWSFRKVSVKTLCNTASAVRAGRGEGPGSRGEAVNSPVRNASWRFARSCRLHDSEAAPSLRGCVRPPEVFAARFRSTSSSE</sequence>
<feature type="non-terminal residue" evidence="1">
    <location>
        <position position="1"/>
    </location>
</feature>
<dbReference type="Proteomes" id="UP000010411">
    <property type="component" value="Unassembled WGS sequence"/>
</dbReference>
<evidence type="ECO:0000313" key="2">
    <source>
        <dbReference type="Proteomes" id="UP000010411"/>
    </source>
</evidence>